<evidence type="ECO:0000256" key="4">
    <source>
        <dbReference type="SAM" id="MobiDB-lite"/>
    </source>
</evidence>
<evidence type="ECO:0000256" key="1">
    <source>
        <dbReference type="ARBA" id="ARBA00004123"/>
    </source>
</evidence>
<feature type="compositionally biased region" description="Basic residues" evidence="4">
    <location>
        <begin position="1123"/>
        <end position="1136"/>
    </location>
</feature>
<feature type="compositionally biased region" description="Basic and acidic residues" evidence="4">
    <location>
        <begin position="1074"/>
        <end position="1091"/>
    </location>
</feature>
<dbReference type="PANTHER" id="PTHR13213:SF2">
    <property type="entry name" value="MYB-BINDING PROTEIN 1A"/>
    <property type="match status" value="1"/>
</dbReference>
<evidence type="ECO:0000313" key="5">
    <source>
        <dbReference type="EMBL" id="KAK3941108.1"/>
    </source>
</evidence>
<reference evidence="6" key="1">
    <citation type="journal article" date="2023" name="Mol. Phylogenet. Evol.">
        <title>Genome-scale phylogeny and comparative genomics of the fungal order Sordariales.</title>
        <authorList>
            <person name="Hensen N."/>
            <person name="Bonometti L."/>
            <person name="Westerberg I."/>
            <person name="Brannstrom I.O."/>
            <person name="Guillou S."/>
            <person name="Cros-Aarteil S."/>
            <person name="Calhoun S."/>
            <person name="Haridas S."/>
            <person name="Kuo A."/>
            <person name="Mondo S."/>
            <person name="Pangilinan J."/>
            <person name="Riley R."/>
            <person name="LaButti K."/>
            <person name="Andreopoulos B."/>
            <person name="Lipzen A."/>
            <person name="Chen C."/>
            <person name="Yan M."/>
            <person name="Daum C."/>
            <person name="Ng V."/>
            <person name="Clum A."/>
            <person name="Steindorff A."/>
            <person name="Ohm R.A."/>
            <person name="Martin F."/>
            <person name="Silar P."/>
            <person name="Natvig D.O."/>
            <person name="Lalanne C."/>
            <person name="Gautier V."/>
            <person name="Ament-Velasquez S.L."/>
            <person name="Kruys A."/>
            <person name="Hutchinson M.I."/>
            <person name="Powell A.J."/>
            <person name="Barry K."/>
            <person name="Miller A.N."/>
            <person name="Grigoriev I.V."/>
            <person name="Debuchy R."/>
            <person name="Gladieux P."/>
            <person name="Hiltunen Thoren M."/>
            <person name="Johannesson H."/>
        </authorList>
    </citation>
    <scope>NUCLEOTIDE SEQUENCE [LARGE SCALE GENOMIC DNA]</scope>
    <source>
        <strain evidence="6">CBS 340.73</strain>
    </source>
</reference>
<feature type="compositionally biased region" description="Basic and acidic residues" evidence="4">
    <location>
        <begin position="775"/>
        <end position="786"/>
    </location>
</feature>
<dbReference type="GO" id="GO:0000182">
    <property type="term" value="F:rDNA binding"/>
    <property type="evidence" value="ECO:0007669"/>
    <property type="project" value="TreeGrafter"/>
</dbReference>
<dbReference type="Pfam" id="PF04931">
    <property type="entry name" value="DNA_pol_phi"/>
    <property type="match status" value="1"/>
</dbReference>
<proteinExistence type="inferred from homology"/>
<feature type="region of interest" description="Disordered" evidence="4">
    <location>
        <begin position="1"/>
        <end position="48"/>
    </location>
</feature>
<keyword evidence="6" id="KW-1185">Reference proteome</keyword>
<dbReference type="Proteomes" id="UP001303473">
    <property type="component" value="Unassembled WGS sequence"/>
</dbReference>
<evidence type="ECO:0000256" key="2">
    <source>
        <dbReference type="ARBA" id="ARBA00006809"/>
    </source>
</evidence>
<feature type="compositionally biased region" description="Basic and acidic residues" evidence="4">
    <location>
        <begin position="1098"/>
        <end position="1122"/>
    </location>
</feature>
<dbReference type="GO" id="GO:0005730">
    <property type="term" value="C:nucleolus"/>
    <property type="evidence" value="ECO:0007669"/>
    <property type="project" value="InterPro"/>
</dbReference>
<feature type="compositionally biased region" description="Acidic residues" evidence="4">
    <location>
        <begin position="1058"/>
        <end position="1073"/>
    </location>
</feature>
<dbReference type="GO" id="GO:0006355">
    <property type="term" value="P:regulation of DNA-templated transcription"/>
    <property type="evidence" value="ECO:0007669"/>
    <property type="project" value="InterPro"/>
</dbReference>
<evidence type="ECO:0000256" key="3">
    <source>
        <dbReference type="ARBA" id="ARBA00023242"/>
    </source>
</evidence>
<organism evidence="5 6">
    <name type="scientific">Diplogelasinospora grovesii</name>
    <dbReference type="NCBI Taxonomy" id="303347"/>
    <lineage>
        <taxon>Eukaryota</taxon>
        <taxon>Fungi</taxon>
        <taxon>Dikarya</taxon>
        <taxon>Ascomycota</taxon>
        <taxon>Pezizomycotina</taxon>
        <taxon>Sordariomycetes</taxon>
        <taxon>Sordariomycetidae</taxon>
        <taxon>Sordariales</taxon>
        <taxon>Diplogelasinosporaceae</taxon>
        <taxon>Diplogelasinospora</taxon>
    </lineage>
</organism>
<name>A0AAN6NB99_9PEZI</name>
<dbReference type="SUPFAM" id="SSF48371">
    <property type="entry name" value="ARM repeat"/>
    <property type="match status" value="1"/>
</dbReference>
<protein>
    <submittedName>
        <fullName evidence="5">DNA polymerase V</fullName>
    </submittedName>
</protein>
<feature type="region of interest" description="Disordered" evidence="4">
    <location>
        <begin position="716"/>
        <end position="787"/>
    </location>
</feature>
<feature type="compositionally biased region" description="Polar residues" evidence="4">
    <location>
        <begin position="11"/>
        <end position="43"/>
    </location>
</feature>
<dbReference type="InterPro" id="IPR007015">
    <property type="entry name" value="DNA_pol_V/MYBBP1A"/>
</dbReference>
<dbReference type="InterPro" id="IPR016024">
    <property type="entry name" value="ARM-type_fold"/>
</dbReference>
<comment type="similarity">
    <text evidence="2">Belongs to the MYBBP1A family.</text>
</comment>
<feature type="region of interest" description="Disordered" evidence="4">
    <location>
        <begin position="1058"/>
        <end position="1136"/>
    </location>
</feature>
<accession>A0AAN6NB99</accession>
<gene>
    <name evidence="5" type="ORF">QBC46DRAFT_353591</name>
</gene>
<dbReference type="EMBL" id="MU853787">
    <property type="protein sequence ID" value="KAK3941108.1"/>
    <property type="molecule type" value="Genomic_DNA"/>
</dbReference>
<dbReference type="AlphaFoldDB" id="A0AAN6NB99"/>
<feature type="compositionally biased region" description="Acidic residues" evidence="4">
    <location>
        <begin position="719"/>
        <end position="774"/>
    </location>
</feature>
<comment type="caution">
    <text evidence="5">The sequence shown here is derived from an EMBL/GenBank/DDBJ whole genome shotgun (WGS) entry which is preliminary data.</text>
</comment>
<comment type="subcellular location">
    <subcellularLocation>
        <location evidence="1">Nucleus</location>
    </subcellularLocation>
</comment>
<sequence>MGSKRKRSANEAANDNQQSNKRSKKQTSAQTNGSTAKTSTTLDKSPFVEQLTAEERKRELTLYEQLGSEDENERIEAAGTIISALLGGDEDGEPVPETVLLRHLEKRLFRGLASGRNASRLGFSLVLTEVLGQLFGEKNIAAAKYPDLSFDKVLNILVEQTHAGGNVPGQEERDHYFGQLFGLECFVRSGTFFADQSRWFAVLDLVLKLSQKKSWLKSQCGFVIVQAVTGMDKKVAEKTLQKLADEGLAKTPEGVGIWLVALDRYSDMKVPSQPWTHPLVATSLAALPAILKDSGRDTSNDGDASKKQKQSNWTAQLHFVWDLVLAHFIKLSDQDVDRATEQFQQFWNRVVDEGFFSKNSSDNQKFSGFMIFQKMLEGTVKCSYLVKKLFSKNMMTCLMNQAAKEDRYLHRAALKALRAIEGAVEAQPAVLPDVLKQLLSNHGTYNFDQRTNTKTVEKLLQFAEAQTIKRVLDILKLKDASKSGLEAPKYYQALGQYLFKLASIPSETSDEPATGPSVAGLAIQSLTALAFSTEAVPENIKGALRTKATSAFARLVKRPEDFGHLCNAVLSIRKAGELEKDQLLGPVLQQAFERLQKLITSQQGSEESKALQQALALLYAVGILQYYNEDPDVVDLFNELEECYDRLDGDNLEEAEGVSEYLVEILLAMVARPSSLMRQVSQQVFEAFTHLLSSQALELLTDPLTAEENARGQQALFSTEDEDMNDADAGDSEHSDEEELDSDVEIVDLEEAGSDEEGLGGDSDDEENSSDDDGEGKGKQNGKGDVEFEDPEALDKALADILGTHRLDKDAEAAESDQDSDMTDSEMMAFDDKLAEVFKQRAKASNKKKDQKDAKDTVVNFKHRVLDLLAIFMKQEAPRVNPLCFDVTLPLLQLVRMTTTKPLANKASDIIAEFSKGLKKARSSNDNYVDEVCDKVDREDMLELLRTLHQQASEDPSHAFAKAASTASLAVVSILFVLAEKEEEKHERTGEEDQEDEKDIIESVFECYAETQRKWCLGEIRIQPSFFSDWLNWCQSHANNAAAAREKRKQLDEMDIDVEEEEEEKEVEKDEEESERKSVKETDKNPKTGIEKKKKKKAEKDTEKEEKEIIEEIKEVEAEKGKGKGKGKKKDKKKAK</sequence>
<evidence type="ECO:0000313" key="6">
    <source>
        <dbReference type="Proteomes" id="UP001303473"/>
    </source>
</evidence>
<keyword evidence="3" id="KW-0539">Nucleus</keyword>
<dbReference type="PANTHER" id="PTHR13213">
    <property type="entry name" value="MYB-BINDING PROTEIN 1A FAMILY MEMBER"/>
    <property type="match status" value="1"/>
</dbReference>